<keyword evidence="8" id="KW-1278">Translocase</keyword>
<feature type="transmembrane region" description="Helical" evidence="16">
    <location>
        <begin position="12"/>
        <end position="41"/>
    </location>
</feature>
<evidence type="ECO:0000256" key="9">
    <source>
        <dbReference type="ARBA" id="ARBA00022982"/>
    </source>
</evidence>
<keyword evidence="9" id="KW-0249">Electron transport</keyword>
<dbReference type="GO" id="GO:0008137">
    <property type="term" value="F:NADH dehydrogenase (ubiquinone) activity"/>
    <property type="evidence" value="ECO:0007669"/>
    <property type="project" value="UniProtKB-EC"/>
</dbReference>
<name>A0A8E8GTT6_9HEXA</name>
<protein>
    <recommendedName>
        <fullName evidence="4">NADH-ubiquinone oxidoreductase chain 6</fullName>
        <ecNumber evidence="3">7.1.1.2</ecNumber>
    </recommendedName>
    <alternativeName>
        <fullName evidence="14">NADH dehydrogenase subunit 6</fullName>
    </alternativeName>
</protein>
<evidence type="ECO:0000256" key="2">
    <source>
        <dbReference type="ARBA" id="ARBA00005698"/>
    </source>
</evidence>
<evidence type="ECO:0000256" key="16">
    <source>
        <dbReference type="SAM" id="Phobius"/>
    </source>
</evidence>
<evidence type="ECO:0000256" key="3">
    <source>
        <dbReference type="ARBA" id="ARBA00012944"/>
    </source>
</evidence>
<sequence>MLTVSTAIALSATLFLFLVNPLSMTALLIILTVLSCLLINLTVAKAWLPFMLFLIYVGGMMVLFIYITSLTANSLFLFNKKTLILLTSLILTGCSTPIFFSSTKSSTIFSPSEAPILKIFSSSSIIPMPSIMMYLLIILFLVTIITSLNQAPLRLLSSYA</sequence>
<dbReference type="EMBL" id="MW916537">
    <property type="protein sequence ID" value="QWC54922.1"/>
    <property type="molecule type" value="Genomic_DNA"/>
</dbReference>
<evidence type="ECO:0000256" key="8">
    <source>
        <dbReference type="ARBA" id="ARBA00022967"/>
    </source>
</evidence>
<keyword evidence="10 16" id="KW-1133">Transmembrane helix</keyword>
<dbReference type="PANTHER" id="PTHR11435">
    <property type="entry name" value="NADH UBIQUINONE OXIDOREDUCTASE SUBUNIT ND6"/>
    <property type="match status" value="1"/>
</dbReference>
<evidence type="ECO:0000256" key="13">
    <source>
        <dbReference type="ARBA" id="ARBA00023136"/>
    </source>
</evidence>
<keyword evidence="6" id="KW-0679">Respiratory chain</keyword>
<comment type="catalytic activity">
    <reaction evidence="15">
        <text>a ubiquinone + NADH + 5 H(+)(in) = a ubiquinol + NAD(+) + 4 H(+)(out)</text>
        <dbReference type="Rhea" id="RHEA:29091"/>
        <dbReference type="Rhea" id="RHEA-COMP:9565"/>
        <dbReference type="Rhea" id="RHEA-COMP:9566"/>
        <dbReference type="ChEBI" id="CHEBI:15378"/>
        <dbReference type="ChEBI" id="CHEBI:16389"/>
        <dbReference type="ChEBI" id="CHEBI:17976"/>
        <dbReference type="ChEBI" id="CHEBI:57540"/>
        <dbReference type="ChEBI" id="CHEBI:57945"/>
        <dbReference type="EC" id="7.1.1.2"/>
    </reaction>
</comment>
<dbReference type="GO" id="GO:0031966">
    <property type="term" value="C:mitochondrial membrane"/>
    <property type="evidence" value="ECO:0007669"/>
    <property type="project" value="UniProtKB-SubCell"/>
</dbReference>
<evidence type="ECO:0000256" key="12">
    <source>
        <dbReference type="ARBA" id="ARBA00023128"/>
    </source>
</evidence>
<feature type="transmembrane region" description="Helical" evidence="16">
    <location>
        <begin position="47"/>
        <end position="70"/>
    </location>
</feature>
<gene>
    <name evidence="17" type="primary">ND6</name>
</gene>
<geneLocation type="mitochondrion" evidence="17"/>
<dbReference type="AlphaFoldDB" id="A0A8E8GTT6"/>
<evidence type="ECO:0000256" key="7">
    <source>
        <dbReference type="ARBA" id="ARBA00022692"/>
    </source>
</evidence>
<dbReference type="EC" id="7.1.1.2" evidence="3"/>
<organism evidence="17">
    <name type="scientific">Megalothorax incertus</name>
    <dbReference type="NCBI Taxonomy" id="2579793"/>
    <lineage>
        <taxon>Eukaryota</taxon>
        <taxon>Metazoa</taxon>
        <taxon>Ecdysozoa</taxon>
        <taxon>Arthropoda</taxon>
        <taxon>Hexapoda</taxon>
        <taxon>Collembola</taxon>
        <taxon>Neelipleona</taxon>
        <taxon>Neelidae</taxon>
        <taxon>Megalothorax</taxon>
    </lineage>
</organism>
<evidence type="ECO:0000256" key="11">
    <source>
        <dbReference type="ARBA" id="ARBA00023027"/>
    </source>
</evidence>
<keyword evidence="11" id="KW-0520">NAD</keyword>
<evidence type="ECO:0000256" key="10">
    <source>
        <dbReference type="ARBA" id="ARBA00022989"/>
    </source>
</evidence>
<evidence type="ECO:0000256" key="1">
    <source>
        <dbReference type="ARBA" id="ARBA00004225"/>
    </source>
</evidence>
<comment type="subcellular location">
    <subcellularLocation>
        <location evidence="1">Mitochondrion membrane</location>
        <topology evidence="1">Multi-pass membrane protein</topology>
    </subcellularLocation>
</comment>
<keyword evidence="13 16" id="KW-0472">Membrane</keyword>
<evidence type="ECO:0000256" key="5">
    <source>
        <dbReference type="ARBA" id="ARBA00022448"/>
    </source>
</evidence>
<dbReference type="InterPro" id="IPR050269">
    <property type="entry name" value="ComplexI_Subunit6"/>
</dbReference>
<keyword evidence="5" id="KW-0813">Transport</keyword>
<evidence type="ECO:0000256" key="4">
    <source>
        <dbReference type="ARBA" id="ARBA00021095"/>
    </source>
</evidence>
<dbReference type="PANTHER" id="PTHR11435:SF1">
    <property type="entry name" value="NADH-UBIQUINONE OXIDOREDUCTASE CHAIN 6"/>
    <property type="match status" value="1"/>
</dbReference>
<comment type="similarity">
    <text evidence="2">Belongs to the complex I subunit 6 family.</text>
</comment>
<keyword evidence="12 17" id="KW-0496">Mitochondrion</keyword>
<reference evidence="17" key="1">
    <citation type="submission" date="2021-04" db="EMBL/GenBank/DDBJ databases">
        <title>The mitochondrial genome of Megalothorax incertus.</title>
        <authorList>
            <person name="Ma Y."/>
            <person name="Huang C.-W."/>
            <person name="Chen W.-J."/>
            <person name="Luan Y.-X."/>
        </authorList>
    </citation>
    <scope>NUCLEOTIDE SEQUENCE</scope>
</reference>
<accession>A0A8E8GTT6</accession>
<feature type="transmembrane region" description="Helical" evidence="16">
    <location>
        <begin position="131"/>
        <end position="148"/>
    </location>
</feature>
<proteinExistence type="inferred from homology"/>
<keyword evidence="7 16" id="KW-0812">Transmembrane</keyword>
<evidence type="ECO:0000313" key="17">
    <source>
        <dbReference type="EMBL" id="QWC54922.1"/>
    </source>
</evidence>
<evidence type="ECO:0000256" key="6">
    <source>
        <dbReference type="ARBA" id="ARBA00022660"/>
    </source>
</evidence>
<evidence type="ECO:0000256" key="14">
    <source>
        <dbReference type="ARBA" id="ARBA00031019"/>
    </source>
</evidence>
<feature type="transmembrane region" description="Helical" evidence="16">
    <location>
        <begin position="82"/>
        <end position="100"/>
    </location>
</feature>
<evidence type="ECO:0000256" key="15">
    <source>
        <dbReference type="ARBA" id="ARBA00049551"/>
    </source>
</evidence>